<keyword evidence="5" id="KW-1185">Reference proteome</keyword>
<dbReference type="Proteomes" id="UP000674938">
    <property type="component" value="Unassembled WGS sequence"/>
</dbReference>
<sequence length="173" mass="18572">MTGEERRELIVASLSQAGKPLSASAFAKEFGVSRQIIVGDVALIRAAGLGVRATAKGYVLETALNPDSYRGQVVCQHQLAETETELSLIVGLGGVVVDVSVDHPFYGELTGNLDIQTEEDVAAFIDRVAEKNARLLLDLTGGIHLHTLVCRDQSHFVTIKEALGEAGLLYQEK</sequence>
<feature type="binding site" evidence="1">
    <location>
        <position position="85"/>
    </location>
    <ligand>
        <name>Ni(2+)</name>
        <dbReference type="ChEBI" id="CHEBI:49786"/>
    </ligand>
</feature>
<organism evidence="4 5">
    <name type="scientific">Vagococcus allomyrinae</name>
    <dbReference type="NCBI Taxonomy" id="2794353"/>
    <lineage>
        <taxon>Bacteria</taxon>
        <taxon>Bacillati</taxon>
        <taxon>Bacillota</taxon>
        <taxon>Bacilli</taxon>
        <taxon>Lactobacillales</taxon>
        <taxon>Enterococcaceae</taxon>
        <taxon>Vagococcus</taxon>
    </lineage>
</organism>
<feature type="binding site" evidence="1">
    <location>
        <position position="77"/>
    </location>
    <ligand>
        <name>Ni(2+)</name>
        <dbReference type="ChEBI" id="CHEBI:49786"/>
    </ligand>
</feature>
<dbReference type="Pfam" id="PF02829">
    <property type="entry name" value="3H"/>
    <property type="match status" value="1"/>
</dbReference>
<dbReference type="InterPro" id="IPR035922">
    <property type="entry name" value="3H_dom_sf"/>
</dbReference>
<name>A0A940PJI4_9ENTE</name>
<dbReference type="EMBL" id="JAEEGA010000021">
    <property type="protein sequence ID" value="MBP1044048.1"/>
    <property type="molecule type" value="Genomic_DNA"/>
</dbReference>
<feature type="binding site" evidence="1">
    <location>
        <position position="144"/>
    </location>
    <ligand>
        <name>Ni(2+)</name>
        <dbReference type="ChEBI" id="CHEBI:49786"/>
    </ligand>
</feature>
<feature type="domain" description="3H" evidence="2">
    <location>
        <begin position="73"/>
        <end position="169"/>
    </location>
</feature>
<dbReference type="PIRSF" id="PIRSF037847">
    <property type="entry name" value="NiaR"/>
    <property type="match status" value="1"/>
</dbReference>
<dbReference type="GO" id="GO:0046872">
    <property type="term" value="F:metal ion binding"/>
    <property type="evidence" value="ECO:0007669"/>
    <property type="project" value="UniProtKB-KW"/>
</dbReference>
<dbReference type="Gene3D" id="1.10.10.10">
    <property type="entry name" value="Winged helix-like DNA-binding domain superfamily/Winged helix DNA-binding domain"/>
    <property type="match status" value="1"/>
</dbReference>
<feature type="binding site" evidence="1">
    <location>
        <position position="146"/>
    </location>
    <ligand>
        <name>Ni(2+)</name>
        <dbReference type="ChEBI" id="CHEBI:49786"/>
    </ligand>
</feature>
<accession>A0A940PJI4</accession>
<feature type="domain" description="Helix-turn-helix type 11" evidence="3">
    <location>
        <begin position="6"/>
        <end position="58"/>
    </location>
</feature>
<evidence type="ECO:0000313" key="5">
    <source>
        <dbReference type="Proteomes" id="UP000674938"/>
    </source>
</evidence>
<dbReference type="Pfam" id="PF08279">
    <property type="entry name" value="HTH_11"/>
    <property type="match status" value="1"/>
</dbReference>
<proteinExistence type="predicted"/>
<keyword evidence="1" id="KW-0533">Nickel</keyword>
<keyword evidence="1" id="KW-0479">Metal-binding</keyword>
<comment type="caution">
    <text evidence="4">The sequence shown here is derived from an EMBL/GenBank/DDBJ whole genome shotgun (WGS) entry which is preliminary data.</text>
</comment>
<evidence type="ECO:0000259" key="2">
    <source>
        <dbReference type="Pfam" id="PF02829"/>
    </source>
</evidence>
<dbReference type="SUPFAM" id="SSF46785">
    <property type="entry name" value="Winged helix' DNA-binding domain"/>
    <property type="match status" value="1"/>
</dbReference>
<reference evidence="4" key="1">
    <citation type="submission" date="2020-12" db="EMBL/GenBank/DDBJ databases">
        <title>Vagococcus allomyrinae sp. nov. and Enterococcus lavae sp. nov., isolated from the larvae of Allomyrina dichotoma.</title>
        <authorList>
            <person name="Lee S.D."/>
        </authorList>
    </citation>
    <scope>NUCLEOTIDE SEQUENCE</scope>
    <source>
        <strain evidence="4">BWB3-3</strain>
    </source>
</reference>
<protein>
    <submittedName>
        <fullName evidence="4">Transcription repressor NadR</fullName>
    </submittedName>
</protein>
<dbReference type="PANTHER" id="PTHR40068">
    <property type="entry name" value="TRANSCRIPTION REPRESSOR NIAR-RELATED"/>
    <property type="match status" value="1"/>
</dbReference>
<dbReference type="RefSeq" id="WP_209532127.1">
    <property type="nucleotide sequence ID" value="NZ_JAEEGA010000021.1"/>
</dbReference>
<dbReference type="AlphaFoldDB" id="A0A940PJI4"/>
<dbReference type="PANTHER" id="PTHR40068:SF1">
    <property type="entry name" value="TRANSCRIPTION REPRESSOR NIAR-RELATED"/>
    <property type="match status" value="1"/>
</dbReference>
<dbReference type="InterPro" id="IPR013196">
    <property type="entry name" value="HTH_11"/>
</dbReference>
<dbReference type="InterPro" id="IPR004173">
    <property type="entry name" value="3H_domain"/>
</dbReference>
<evidence type="ECO:0000259" key="3">
    <source>
        <dbReference type="Pfam" id="PF08279"/>
    </source>
</evidence>
<evidence type="ECO:0000313" key="4">
    <source>
        <dbReference type="EMBL" id="MBP1044048.1"/>
    </source>
</evidence>
<dbReference type="InterPro" id="IPR026043">
    <property type="entry name" value="NadR"/>
</dbReference>
<evidence type="ECO:0000256" key="1">
    <source>
        <dbReference type="PIRSR" id="PIRSR037847-1"/>
    </source>
</evidence>
<dbReference type="Gene3D" id="3.30.1340.20">
    <property type="entry name" value="3H domain"/>
    <property type="match status" value="1"/>
</dbReference>
<dbReference type="InterPro" id="IPR036388">
    <property type="entry name" value="WH-like_DNA-bd_sf"/>
</dbReference>
<gene>
    <name evidence="4" type="ORF">I6N95_23850</name>
</gene>
<dbReference type="SUPFAM" id="SSF75500">
    <property type="entry name" value="Putative transcriptional regulator TM1602, C-terminal domain"/>
    <property type="match status" value="1"/>
</dbReference>
<dbReference type="InterPro" id="IPR036390">
    <property type="entry name" value="WH_DNA-bd_sf"/>
</dbReference>